<dbReference type="InterPro" id="IPR011344">
    <property type="entry name" value="ssDNA-bd"/>
</dbReference>
<comment type="caution">
    <text evidence="5">The sequence shown here is derived from an EMBL/GenBank/DDBJ whole genome shotgun (WGS) entry which is preliminary data.</text>
</comment>
<gene>
    <name evidence="5" type="ORF">DFR58_101240</name>
</gene>
<dbReference type="RefSeq" id="WP_114295977.1">
    <property type="nucleotide sequence ID" value="NZ_QPJT01000001.1"/>
</dbReference>
<dbReference type="Gene3D" id="2.40.50.140">
    <property type="entry name" value="Nucleic acid-binding proteins"/>
    <property type="match status" value="1"/>
</dbReference>
<dbReference type="PANTHER" id="PTHR10302">
    <property type="entry name" value="SINGLE-STRANDED DNA-BINDING PROTEIN"/>
    <property type="match status" value="1"/>
</dbReference>
<dbReference type="GO" id="GO:0006260">
    <property type="term" value="P:DNA replication"/>
    <property type="evidence" value="ECO:0007669"/>
    <property type="project" value="UniProtKB-UniRule"/>
</dbReference>
<dbReference type="PANTHER" id="PTHR10302:SF27">
    <property type="entry name" value="SINGLE-STRANDED DNA-BINDING PROTEIN"/>
    <property type="match status" value="1"/>
</dbReference>
<accession>A0A369BMY1</accession>
<evidence type="ECO:0000256" key="4">
    <source>
        <dbReference type="SAM" id="MobiDB-lite"/>
    </source>
</evidence>
<keyword evidence="6" id="KW-1185">Reference proteome</keyword>
<dbReference type="PIRSF" id="PIRSF002070">
    <property type="entry name" value="SSB"/>
    <property type="match status" value="1"/>
</dbReference>
<evidence type="ECO:0000256" key="2">
    <source>
        <dbReference type="HAMAP-Rule" id="MF_00984"/>
    </source>
</evidence>
<evidence type="ECO:0000256" key="1">
    <source>
        <dbReference type="ARBA" id="ARBA00023125"/>
    </source>
</evidence>
<feature type="region of interest" description="Disordered" evidence="4">
    <location>
        <begin position="102"/>
        <end position="138"/>
    </location>
</feature>
<dbReference type="HAMAP" id="MF_00984">
    <property type="entry name" value="SSB"/>
    <property type="match status" value="1"/>
</dbReference>
<dbReference type="SUPFAM" id="SSF50249">
    <property type="entry name" value="Nucleic acid-binding proteins"/>
    <property type="match status" value="1"/>
</dbReference>
<organism evidence="5 6">
    <name type="scientific">Anaerobacterium chartisolvens</name>
    <dbReference type="NCBI Taxonomy" id="1297424"/>
    <lineage>
        <taxon>Bacteria</taxon>
        <taxon>Bacillati</taxon>
        <taxon>Bacillota</taxon>
        <taxon>Clostridia</taxon>
        <taxon>Eubacteriales</taxon>
        <taxon>Oscillospiraceae</taxon>
        <taxon>Anaerobacterium</taxon>
    </lineage>
</organism>
<reference evidence="5 6" key="1">
    <citation type="submission" date="2018-07" db="EMBL/GenBank/DDBJ databases">
        <title>Genomic Encyclopedia of Type Strains, Phase IV (KMG-IV): sequencing the most valuable type-strain genomes for metagenomic binning, comparative biology and taxonomic classification.</title>
        <authorList>
            <person name="Goeker M."/>
        </authorList>
    </citation>
    <scope>NUCLEOTIDE SEQUENCE [LARGE SCALE GENOMIC DNA]</scope>
    <source>
        <strain evidence="5 6">DSM 27016</strain>
    </source>
</reference>
<dbReference type="PROSITE" id="PS50935">
    <property type="entry name" value="SSB"/>
    <property type="match status" value="1"/>
</dbReference>
<sequence>MNKAILMGRLTKDPELRYSSSSNIAVCRFTVAIDRRFQKQGEEKQADFIPVVSFGKTGEFCSKYFQKGSRIAVIGPIQTRSWDDNEGKKHYATEVVAEEAYFADSKRSDAPPSRNTAVGEPSQNDGFYPLDDDDELPF</sequence>
<evidence type="ECO:0000313" key="5">
    <source>
        <dbReference type="EMBL" id="RCX21034.1"/>
    </source>
</evidence>
<comment type="subunit">
    <text evidence="2">Homotetramer.</text>
</comment>
<dbReference type="EMBL" id="QPJT01000001">
    <property type="protein sequence ID" value="RCX21034.1"/>
    <property type="molecule type" value="Genomic_DNA"/>
</dbReference>
<keyword evidence="2" id="KW-0234">DNA repair</keyword>
<dbReference type="CDD" id="cd04496">
    <property type="entry name" value="SSB_OBF"/>
    <property type="match status" value="1"/>
</dbReference>
<dbReference type="GO" id="GO:0006310">
    <property type="term" value="P:DNA recombination"/>
    <property type="evidence" value="ECO:0007669"/>
    <property type="project" value="UniProtKB-UniRule"/>
</dbReference>
<keyword evidence="2" id="KW-0235">DNA replication</keyword>
<dbReference type="GO" id="GO:0006281">
    <property type="term" value="P:DNA repair"/>
    <property type="evidence" value="ECO:0007669"/>
    <property type="project" value="UniProtKB-UniRule"/>
</dbReference>
<protein>
    <recommendedName>
        <fullName evidence="2 3">Single-stranded DNA-binding protein</fullName>
        <shortName evidence="2">SSB</shortName>
    </recommendedName>
</protein>
<keyword evidence="2" id="KW-0233">DNA recombination</keyword>
<dbReference type="Proteomes" id="UP000253034">
    <property type="component" value="Unassembled WGS sequence"/>
</dbReference>
<keyword evidence="2" id="KW-0227">DNA damage</keyword>
<dbReference type="Pfam" id="PF00436">
    <property type="entry name" value="SSB"/>
    <property type="match status" value="1"/>
</dbReference>
<dbReference type="OrthoDB" id="9809878at2"/>
<proteinExistence type="inferred from homology"/>
<feature type="compositionally biased region" description="Polar residues" evidence="4">
    <location>
        <begin position="113"/>
        <end position="125"/>
    </location>
</feature>
<dbReference type="AlphaFoldDB" id="A0A369BMY1"/>
<dbReference type="InterPro" id="IPR000424">
    <property type="entry name" value="Primosome_PriB/ssb"/>
</dbReference>
<keyword evidence="1 2" id="KW-0238">DNA-binding</keyword>
<comment type="function">
    <text evidence="2">Plays an important role in DNA replication, recombination and repair. Binds to ssDNA and to an array of partner proteins to recruit them to their sites of action during DNA metabolism.</text>
</comment>
<dbReference type="GO" id="GO:0009295">
    <property type="term" value="C:nucleoid"/>
    <property type="evidence" value="ECO:0007669"/>
    <property type="project" value="TreeGrafter"/>
</dbReference>
<evidence type="ECO:0000313" key="6">
    <source>
        <dbReference type="Proteomes" id="UP000253034"/>
    </source>
</evidence>
<evidence type="ECO:0000256" key="3">
    <source>
        <dbReference type="PIRNR" id="PIRNR002070"/>
    </source>
</evidence>
<dbReference type="InterPro" id="IPR012340">
    <property type="entry name" value="NA-bd_OB-fold"/>
</dbReference>
<feature type="short sequence motif" description="Important for interaction with partner proteins" evidence="2">
    <location>
        <begin position="133"/>
        <end position="138"/>
    </location>
</feature>
<dbReference type="NCBIfam" id="TIGR00621">
    <property type="entry name" value="ssb"/>
    <property type="match status" value="1"/>
</dbReference>
<name>A0A369BMY1_9FIRM</name>
<dbReference type="GO" id="GO:0003697">
    <property type="term" value="F:single-stranded DNA binding"/>
    <property type="evidence" value="ECO:0007669"/>
    <property type="project" value="UniProtKB-UniRule"/>
</dbReference>
<comment type="caution">
    <text evidence="2">Lacks conserved residue(s) required for the propagation of feature annotation.</text>
</comment>